<dbReference type="InterPro" id="IPR023188">
    <property type="entry name" value="DPS_DNA-bd_CS"/>
</dbReference>
<gene>
    <name evidence="4" type="ordered locus">Cwoe_1175</name>
</gene>
<evidence type="ECO:0000256" key="1">
    <source>
        <dbReference type="ARBA" id="ARBA00009497"/>
    </source>
</evidence>
<dbReference type="Proteomes" id="UP000008229">
    <property type="component" value="Chromosome"/>
</dbReference>
<dbReference type="PIRSF" id="PIRSF005900">
    <property type="entry name" value="Dps"/>
    <property type="match status" value="1"/>
</dbReference>
<dbReference type="InterPro" id="IPR009078">
    <property type="entry name" value="Ferritin-like_SF"/>
</dbReference>
<dbReference type="CDD" id="cd01043">
    <property type="entry name" value="DPS"/>
    <property type="match status" value="1"/>
</dbReference>
<feature type="domain" description="Ferritin/DPS" evidence="3">
    <location>
        <begin position="26"/>
        <end position="158"/>
    </location>
</feature>
<dbReference type="AlphaFoldDB" id="D3FDN2"/>
<dbReference type="GO" id="GO:0008199">
    <property type="term" value="F:ferric iron binding"/>
    <property type="evidence" value="ECO:0007669"/>
    <property type="project" value="InterPro"/>
</dbReference>
<sequence>MNHHAISQDHHPTLRHPDREAIGGELEEVLVSLLDLSLLGKQAHWNLVGPHFRSLHLFLDEMVDAWRLASDEIAERAVALGHAPDGQARTIVARSQLTPLPDGQILDQDVIAAFTRLLTDAIGDIRTRMDRLEEVDAVTADILHGVVAKLEEQLWMIRVQAG</sequence>
<dbReference type="STRING" id="469383.Cwoe_1175"/>
<dbReference type="InterPro" id="IPR002177">
    <property type="entry name" value="DPS_DNA-bd"/>
</dbReference>
<dbReference type="GO" id="GO:0016722">
    <property type="term" value="F:oxidoreductase activity, acting on metal ions"/>
    <property type="evidence" value="ECO:0007669"/>
    <property type="project" value="InterPro"/>
</dbReference>
<evidence type="ECO:0000256" key="2">
    <source>
        <dbReference type="RuleBase" id="RU003875"/>
    </source>
</evidence>
<keyword evidence="5" id="KW-1185">Reference proteome</keyword>
<dbReference type="EMBL" id="CP001854">
    <property type="protein sequence ID" value="ADB49606.1"/>
    <property type="molecule type" value="Genomic_DNA"/>
</dbReference>
<dbReference type="InterPro" id="IPR008331">
    <property type="entry name" value="Ferritin_DPS_dom"/>
</dbReference>
<evidence type="ECO:0000313" key="5">
    <source>
        <dbReference type="Proteomes" id="UP000008229"/>
    </source>
</evidence>
<dbReference type="Gene3D" id="1.20.1260.10">
    <property type="match status" value="1"/>
</dbReference>
<organism evidence="4 5">
    <name type="scientific">Conexibacter woesei (strain DSM 14684 / CCUG 47730 / CIP 108061 / JCM 11494 / NBRC 100937 / ID131577)</name>
    <dbReference type="NCBI Taxonomy" id="469383"/>
    <lineage>
        <taxon>Bacteria</taxon>
        <taxon>Bacillati</taxon>
        <taxon>Actinomycetota</taxon>
        <taxon>Thermoleophilia</taxon>
        <taxon>Solirubrobacterales</taxon>
        <taxon>Conexibacteraceae</taxon>
        <taxon>Conexibacter</taxon>
    </lineage>
</organism>
<proteinExistence type="inferred from homology"/>
<reference evidence="5" key="2">
    <citation type="submission" date="2010-01" db="EMBL/GenBank/DDBJ databases">
        <title>The complete genome of Conexibacter woesei DSM 14684.</title>
        <authorList>
            <consortium name="US DOE Joint Genome Institute (JGI-PGF)"/>
            <person name="Lucas S."/>
            <person name="Copeland A."/>
            <person name="Lapidus A."/>
            <person name="Glavina del Rio T."/>
            <person name="Dalin E."/>
            <person name="Tice H."/>
            <person name="Bruce D."/>
            <person name="Goodwin L."/>
            <person name="Pitluck S."/>
            <person name="Kyrpides N."/>
            <person name="Mavromatis K."/>
            <person name="Ivanova N."/>
            <person name="Mikhailova N."/>
            <person name="Chertkov O."/>
            <person name="Brettin T."/>
            <person name="Detter J.C."/>
            <person name="Han C."/>
            <person name="Larimer F."/>
            <person name="Land M."/>
            <person name="Hauser L."/>
            <person name="Markowitz V."/>
            <person name="Cheng J.-F."/>
            <person name="Hugenholtz P."/>
            <person name="Woyke T."/>
            <person name="Wu D."/>
            <person name="Pukall R."/>
            <person name="Steenblock K."/>
            <person name="Schneider S."/>
            <person name="Klenk H.-P."/>
            <person name="Eisen J.A."/>
        </authorList>
    </citation>
    <scope>NUCLEOTIDE SEQUENCE [LARGE SCALE GENOMIC DNA]</scope>
    <source>
        <strain evidence="5">DSM 14684 / CIP 108061 / JCM 11494 / NBRC 100937 / ID131577</strain>
    </source>
</reference>
<dbReference type="SUPFAM" id="SSF47240">
    <property type="entry name" value="Ferritin-like"/>
    <property type="match status" value="1"/>
</dbReference>
<dbReference type="PROSITE" id="PS00818">
    <property type="entry name" value="DPS_1"/>
    <property type="match status" value="1"/>
</dbReference>
<dbReference type="KEGG" id="cwo:Cwoe_1175"/>
<dbReference type="PANTHER" id="PTHR42932">
    <property type="entry name" value="GENERAL STRESS PROTEIN 20U"/>
    <property type="match status" value="1"/>
</dbReference>
<dbReference type="RefSeq" id="WP_012932657.1">
    <property type="nucleotide sequence ID" value="NC_013739.1"/>
</dbReference>
<dbReference type="Pfam" id="PF00210">
    <property type="entry name" value="Ferritin"/>
    <property type="match status" value="1"/>
</dbReference>
<dbReference type="InterPro" id="IPR012347">
    <property type="entry name" value="Ferritin-like"/>
</dbReference>
<protein>
    <submittedName>
        <fullName evidence="4">Ferritin Dps family protein</fullName>
    </submittedName>
</protein>
<dbReference type="PRINTS" id="PR01346">
    <property type="entry name" value="HELNAPAPROT"/>
</dbReference>
<name>D3FDN2_CONWI</name>
<evidence type="ECO:0000259" key="3">
    <source>
        <dbReference type="Pfam" id="PF00210"/>
    </source>
</evidence>
<reference evidence="4 5" key="1">
    <citation type="journal article" date="2010" name="Stand. Genomic Sci.">
        <title>Complete genome sequence of Conexibacter woesei type strain (ID131577).</title>
        <authorList>
            <person name="Pukall R."/>
            <person name="Lapidus A."/>
            <person name="Glavina Del Rio T."/>
            <person name="Copeland A."/>
            <person name="Tice H."/>
            <person name="Cheng J.-F."/>
            <person name="Lucas S."/>
            <person name="Chen F."/>
            <person name="Nolan M."/>
            <person name="Bruce D."/>
            <person name="Goodwin L."/>
            <person name="Pitluck S."/>
            <person name="Mavromatis K."/>
            <person name="Ivanova N."/>
            <person name="Ovchinnikova G."/>
            <person name="Pati A."/>
            <person name="Chen A."/>
            <person name="Palaniappan K."/>
            <person name="Land M."/>
            <person name="Hauser L."/>
            <person name="Chang Y.-J."/>
            <person name="Jeffries C.D."/>
            <person name="Chain P."/>
            <person name="Meincke L."/>
            <person name="Sims D."/>
            <person name="Brettin T."/>
            <person name="Detter J.C."/>
            <person name="Rohde M."/>
            <person name="Goeker M."/>
            <person name="Bristow J."/>
            <person name="Eisen J.A."/>
            <person name="Markowitz V."/>
            <person name="Kyrpides N.C."/>
            <person name="Klenk H.-P."/>
            <person name="Hugenholtz P."/>
        </authorList>
    </citation>
    <scope>NUCLEOTIDE SEQUENCE [LARGE SCALE GENOMIC DNA]</scope>
    <source>
        <strain evidence="5">DSM 14684 / CIP 108061 / JCM 11494 / NBRC 100937 / ID131577</strain>
    </source>
</reference>
<evidence type="ECO:0000313" key="4">
    <source>
        <dbReference type="EMBL" id="ADB49606.1"/>
    </source>
</evidence>
<dbReference type="HOGENOM" id="CLU_098183_1_3_11"/>
<dbReference type="PANTHER" id="PTHR42932:SF2">
    <property type="entry name" value="DNA PROTECTION DURING STARVATION PROTEIN 1"/>
    <property type="match status" value="1"/>
</dbReference>
<accession>D3FDN2</accession>
<dbReference type="OrthoDB" id="9797687at2"/>
<dbReference type="eggNOG" id="COG0783">
    <property type="taxonomic scope" value="Bacteria"/>
</dbReference>
<comment type="similarity">
    <text evidence="1 2">Belongs to the Dps family.</text>
</comment>